<gene>
    <name evidence="1" type="ORF">KUCAC02_017742</name>
</gene>
<proteinExistence type="predicted"/>
<keyword evidence="2" id="KW-1185">Reference proteome</keyword>
<accession>A0ACB9W3A4</accession>
<evidence type="ECO:0000313" key="2">
    <source>
        <dbReference type="Proteomes" id="UP001057452"/>
    </source>
</evidence>
<sequence>MTLFVVMTTSPCDRPSVRNNGRDRSFGVGKLASGCPVYVAGTTQNPKGFDNGEAVGDSVVEKVTKFQRGVMEQHHEKSGESASS</sequence>
<dbReference type="EMBL" id="CM043804">
    <property type="protein sequence ID" value="KAI4806952.1"/>
    <property type="molecule type" value="Genomic_DNA"/>
</dbReference>
<reference evidence="1" key="1">
    <citation type="submission" date="2022-05" db="EMBL/GenBank/DDBJ databases">
        <title>Chromosome-level genome of Chaenocephalus aceratus.</title>
        <authorList>
            <person name="Park H."/>
        </authorList>
    </citation>
    <scope>NUCLEOTIDE SEQUENCE</scope>
    <source>
        <strain evidence="1">KU_202001</strain>
    </source>
</reference>
<protein>
    <submittedName>
        <fullName evidence="1">Uncharacterized protein</fullName>
    </submittedName>
</protein>
<organism evidence="1 2">
    <name type="scientific">Chaenocephalus aceratus</name>
    <name type="common">Blackfin icefish</name>
    <name type="synonym">Chaenichthys aceratus</name>
    <dbReference type="NCBI Taxonomy" id="36190"/>
    <lineage>
        <taxon>Eukaryota</taxon>
        <taxon>Metazoa</taxon>
        <taxon>Chordata</taxon>
        <taxon>Craniata</taxon>
        <taxon>Vertebrata</taxon>
        <taxon>Euteleostomi</taxon>
        <taxon>Actinopterygii</taxon>
        <taxon>Neopterygii</taxon>
        <taxon>Teleostei</taxon>
        <taxon>Neoteleostei</taxon>
        <taxon>Acanthomorphata</taxon>
        <taxon>Eupercaria</taxon>
        <taxon>Perciformes</taxon>
        <taxon>Notothenioidei</taxon>
        <taxon>Channichthyidae</taxon>
        <taxon>Chaenocephalus</taxon>
    </lineage>
</organism>
<comment type="caution">
    <text evidence="1">The sequence shown here is derived from an EMBL/GenBank/DDBJ whole genome shotgun (WGS) entry which is preliminary data.</text>
</comment>
<name>A0ACB9W3A4_CHAAC</name>
<evidence type="ECO:0000313" key="1">
    <source>
        <dbReference type="EMBL" id="KAI4806952.1"/>
    </source>
</evidence>
<dbReference type="Proteomes" id="UP001057452">
    <property type="component" value="Chromosome 20"/>
</dbReference>